<keyword evidence="2" id="KW-1185">Reference proteome</keyword>
<dbReference type="EMBL" id="JAHUTJ010053209">
    <property type="protein sequence ID" value="MED6285413.1"/>
    <property type="molecule type" value="Genomic_DNA"/>
</dbReference>
<accession>A0ABU7EDS1</accession>
<reference evidence="1 2" key="1">
    <citation type="submission" date="2021-06" db="EMBL/GenBank/DDBJ databases">
        <authorList>
            <person name="Palmer J.M."/>
        </authorList>
    </citation>
    <scope>NUCLEOTIDE SEQUENCE [LARGE SCALE GENOMIC DNA]</scope>
    <source>
        <strain evidence="1 2">CL_MEX2019</strain>
        <tissue evidence="1">Muscle</tissue>
    </source>
</reference>
<protein>
    <submittedName>
        <fullName evidence="1">Uncharacterized protein</fullName>
    </submittedName>
</protein>
<organism evidence="1 2">
    <name type="scientific">Characodon lateralis</name>
    <dbReference type="NCBI Taxonomy" id="208331"/>
    <lineage>
        <taxon>Eukaryota</taxon>
        <taxon>Metazoa</taxon>
        <taxon>Chordata</taxon>
        <taxon>Craniata</taxon>
        <taxon>Vertebrata</taxon>
        <taxon>Euteleostomi</taxon>
        <taxon>Actinopterygii</taxon>
        <taxon>Neopterygii</taxon>
        <taxon>Teleostei</taxon>
        <taxon>Neoteleostei</taxon>
        <taxon>Acanthomorphata</taxon>
        <taxon>Ovalentaria</taxon>
        <taxon>Atherinomorphae</taxon>
        <taxon>Cyprinodontiformes</taxon>
        <taxon>Goodeidae</taxon>
        <taxon>Characodon</taxon>
    </lineage>
</organism>
<gene>
    <name evidence="1" type="ORF">CHARACLAT_029087</name>
</gene>
<proteinExistence type="predicted"/>
<dbReference type="Proteomes" id="UP001352852">
    <property type="component" value="Unassembled WGS sequence"/>
</dbReference>
<evidence type="ECO:0000313" key="2">
    <source>
        <dbReference type="Proteomes" id="UP001352852"/>
    </source>
</evidence>
<sequence>MYTKHCHLSDHASVIFYTTYSIMGHREAGAISGAPAVYGREAGHTPYRSPVHGTAIHTHRTNNQAHTPMGNVERPITLTIMFLDCGRKPEYLVRTYACMRRTN</sequence>
<evidence type="ECO:0000313" key="1">
    <source>
        <dbReference type="EMBL" id="MED6285413.1"/>
    </source>
</evidence>
<name>A0ABU7EDS1_9TELE</name>
<comment type="caution">
    <text evidence="1">The sequence shown here is derived from an EMBL/GenBank/DDBJ whole genome shotgun (WGS) entry which is preliminary data.</text>
</comment>